<feature type="region of interest" description="Disordered" evidence="11">
    <location>
        <begin position="539"/>
        <end position="559"/>
    </location>
</feature>
<dbReference type="InterPro" id="IPR014720">
    <property type="entry name" value="dsRBD_dom"/>
</dbReference>
<dbReference type="SMART" id="SM00931">
    <property type="entry name" value="NOSIC"/>
    <property type="match status" value="1"/>
</dbReference>
<dbReference type="CDD" id="cd19908">
    <property type="entry name" value="DSRM_AtDRB-like_rpt2"/>
    <property type="match status" value="1"/>
</dbReference>
<feature type="domain" description="Nop" evidence="13">
    <location>
        <begin position="842"/>
        <end position="960"/>
    </location>
</feature>
<dbReference type="GO" id="GO:0003725">
    <property type="term" value="F:double-stranded RNA binding"/>
    <property type="evidence" value="ECO:0007669"/>
    <property type="project" value="InterPro"/>
</dbReference>
<dbReference type="Proteomes" id="UP000807159">
    <property type="component" value="Chromosome 5"/>
</dbReference>
<evidence type="ECO:0000256" key="6">
    <source>
        <dbReference type="ARBA" id="ARBA00022884"/>
    </source>
</evidence>
<dbReference type="InterPro" id="IPR012976">
    <property type="entry name" value="NOSIC"/>
</dbReference>
<dbReference type="AlphaFoldDB" id="A0A8T2YR88"/>
<dbReference type="Gene3D" id="3.30.160.20">
    <property type="match status" value="2"/>
</dbReference>
<dbReference type="GO" id="GO:0030515">
    <property type="term" value="F:snoRNA binding"/>
    <property type="evidence" value="ECO:0007669"/>
    <property type="project" value="InterPro"/>
</dbReference>
<dbReference type="SUPFAM" id="SSF89124">
    <property type="entry name" value="Nop domain"/>
    <property type="match status" value="1"/>
</dbReference>
<evidence type="ECO:0000256" key="8">
    <source>
        <dbReference type="ARBA" id="ARBA00023274"/>
    </source>
</evidence>
<feature type="compositionally biased region" description="Basic and acidic residues" evidence="11">
    <location>
        <begin position="974"/>
        <end position="985"/>
    </location>
</feature>
<keyword evidence="15" id="KW-1185">Reference proteome</keyword>
<evidence type="ECO:0000256" key="1">
    <source>
        <dbReference type="ARBA" id="ARBA00004604"/>
    </source>
</evidence>
<evidence type="ECO:0000256" key="3">
    <source>
        <dbReference type="ARBA" id="ARBA00020379"/>
    </source>
</evidence>
<dbReference type="Pfam" id="PF00035">
    <property type="entry name" value="dsrm"/>
    <property type="match status" value="2"/>
</dbReference>
<dbReference type="SMART" id="SM00358">
    <property type="entry name" value="DSRM"/>
    <property type="match status" value="2"/>
</dbReference>
<evidence type="ECO:0000256" key="10">
    <source>
        <dbReference type="PROSITE-ProRule" id="PRU00266"/>
    </source>
</evidence>
<dbReference type="GO" id="GO:0042254">
    <property type="term" value="P:ribosome biogenesis"/>
    <property type="evidence" value="ECO:0007669"/>
    <property type="project" value="UniProtKB-KW"/>
</dbReference>
<keyword evidence="6 10" id="KW-0694">RNA-binding</keyword>
<dbReference type="FunFam" id="1.10.246.90:FF:000003">
    <property type="entry name" value="Nucleolar protein 58"/>
    <property type="match status" value="1"/>
</dbReference>
<dbReference type="Pfam" id="PF08156">
    <property type="entry name" value="NOP5NT"/>
    <property type="match status" value="1"/>
</dbReference>
<keyword evidence="7" id="KW-0539">Nucleus</keyword>
<feature type="domain" description="DRBM" evidence="12">
    <location>
        <begin position="87"/>
        <end position="155"/>
    </location>
</feature>
<proteinExistence type="inferred from homology"/>
<evidence type="ECO:0000313" key="15">
    <source>
        <dbReference type="Proteomes" id="UP000807159"/>
    </source>
</evidence>
<evidence type="ECO:0000259" key="13">
    <source>
        <dbReference type="PROSITE" id="PS51358"/>
    </source>
</evidence>
<dbReference type="InterPro" id="IPR042239">
    <property type="entry name" value="Nop_C"/>
</dbReference>
<dbReference type="SUPFAM" id="SSF54768">
    <property type="entry name" value="dsRNA-binding domain-like"/>
    <property type="match status" value="2"/>
</dbReference>
<dbReference type="FunFam" id="3.30.160.20:FF:000036">
    <property type="entry name" value="Double-stranded RNA-binding protein 2"/>
    <property type="match status" value="2"/>
</dbReference>
<feature type="domain" description="DRBM" evidence="12">
    <location>
        <begin position="1"/>
        <end position="70"/>
    </location>
</feature>
<dbReference type="FunFam" id="1.10.287.4070:FF:000001">
    <property type="entry name" value="Probable Nucleolar protein 58"/>
    <property type="match status" value="1"/>
</dbReference>
<comment type="caution">
    <text evidence="14">The sequence shown here is derived from an EMBL/GenBank/DDBJ whole genome shotgun (WGS) entry which is preliminary data.</text>
</comment>
<feature type="compositionally biased region" description="Basic and acidic residues" evidence="11">
    <location>
        <begin position="365"/>
        <end position="374"/>
    </location>
</feature>
<evidence type="ECO:0000256" key="9">
    <source>
        <dbReference type="ARBA" id="ARBA00024837"/>
    </source>
</evidence>
<feature type="region of interest" description="Disordered" evidence="11">
    <location>
        <begin position="964"/>
        <end position="1124"/>
    </location>
</feature>
<dbReference type="PANTHER" id="PTHR10894:SF1">
    <property type="entry name" value="NUCLEOLAR PROTEIN 58"/>
    <property type="match status" value="1"/>
</dbReference>
<dbReference type="InterPro" id="IPR044450">
    <property type="entry name" value="AtDRB-like_DSRM_1"/>
</dbReference>
<dbReference type="InterPro" id="IPR002687">
    <property type="entry name" value="Nop_dom"/>
</dbReference>
<dbReference type="InterPro" id="IPR044451">
    <property type="entry name" value="AtDRB-like_DSRM_2"/>
</dbReference>
<keyword evidence="8" id="KW-0687">Ribonucleoprotein</keyword>
<sequence length="1124" mass="123230">MYKNQLQELAQRSCFNLPSYSCIREGPDHAPRFKSTVNFNGETFESPTFYSTLRLAEHAAAEVALNTLASRGPSKALIAGVLDETGVYKNLLQETAHRAGLKLPVYTTIRSGPGHVPVFSCNVELAGMSFTGESARTKKQAQKNAAMAAWSALKRLVQHSTSSSNSSTSPPVEAKRISEEQEQVVIARVLASLQPAELKNSKQNDSQRGQERFFPVCNDLTPPIPTLYPVQCHSWAYPSFSPEMAIYQMWQQEELFQLQNRLLALQIPSVSPGPQILPYMQSILPSDSVLFGPLREQEPVPVGPRITIATSRPLYLADHVAPDPIKGESTVTISEIHEEKPEESLQCSTSVIPDPPVGGNFNAEPRSKDPVDMDDKQMKVEPERKVENVQPGDNQTRKFEWASSSNTDSGYRPADFQAQNKHSFHSSQATLQYPPRASTFRSCRPAPSAAPPVMIRSVRPLPSSTAPSALNNNMGPPSVPKLQDLAAQNPAPPRMRTGGSHSYLARPLPQRMNLGGVHPRFMAPAVRIRSVVPVCSAPPARRMPTSGQVVPDRESKATAVPEDVKTASSELGFSEVLKDAFAIRDARGDLGKEFSSPDSARKVVKLKAFSKFENTAEALEAATKIIESSTSKGLRKFLRANCDGETLGVADSKLGNAIKDKLKIECVHNNGVMELMRGVRSQLTELISGLATQDLAPMSLGLSHSLSRYKLKFSPDKVDTMIIQAIGLLDDLDKELNTYAMRVREWYGWHFPELAKIIQDNILYAKAVKLMGCRDNAAKLDFSEILPEEVEAELKEAAMISMGSDVSDVDLMNIKELCDQVLSLAEYRAQLYDYLKSRMNTIAPNLTALVGELVGARLIAHGGSLLNLAKQPGSTIQILGAEKALFRALKTKHATPKYGLLYHASLVGQAPPKLKGKISRSLAAKSALAIRYDALGDAQDDSMGLENRLKLEARLRNLEGKELGRSAGSAKGKPKIEAYDKDRKKGAGGLITPAKTYNPSADAVLGQTPDSTARKFEVEPAKEAPPSGEEKKEKKKKKRAEEETTVPGDRNGTAEQDGEGEAKKEKKKKKKHQAENDSVQNEAENVEEGGKKKKKRKHSEAEQDEESEMPSKKKEKKKKKKSGD</sequence>
<evidence type="ECO:0000256" key="2">
    <source>
        <dbReference type="ARBA" id="ARBA00009211"/>
    </source>
</evidence>
<dbReference type="PROSITE" id="PS51358">
    <property type="entry name" value="NOP"/>
    <property type="match status" value="1"/>
</dbReference>
<keyword evidence="4" id="KW-0690">Ribosome biogenesis</keyword>
<protein>
    <recommendedName>
        <fullName evidence="3">Nucleolar protein 58</fullName>
    </recommendedName>
</protein>
<feature type="compositionally biased region" description="Basic residues" evidence="11">
    <location>
        <begin position="1113"/>
        <end position="1124"/>
    </location>
</feature>
<dbReference type="EMBL" id="JACEGQ020000005">
    <property type="protein sequence ID" value="KAH8507446.1"/>
    <property type="molecule type" value="Genomic_DNA"/>
</dbReference>
<keyword evidence="5" id="KW-0677">Repeat</keyword>
<dbReference type="Pfam" id="PF01798">
    <property type="entry name" value="Nop"/>
    <property type="match status" value="1"/>
</dbReference>
<comment type="subcellular location">
    <subcellularLocation>
        <location evidence="1">Nucleus</location>
        <location evidence="1">Nucleolus</location>
    </subcellularLocation>
</comment>
<evidence type="ECO:0000259" key="12">
    <source>
        <dbReference type="PROSITE" id="PS50137"/>
    </source>
</evidence>
<evidence type="ECO:0000256" key="5">
    <source>
        <dbReference type="ARBA" id="ARBA00022737"/>
    </source>
</evidence>
<dbReference type="InterPro" id="IPR036070">
    <property type="entry name" value="Nop_dom_sf"/>
</dbReference>
<comment type="similarity">
    <text evidence="2">Belongs to the NOP5/NOP56 family.</text>
</comment>
<dbReference type="CDD" id="cd19907">
    <property type="entry name" value="DSRM_AtDRB-like_rpt1"/>
    <property type="match status" value="1"/>
</dbReference>
<evidence type="ECO:0000256" key="4">
    <source>
        <dbReference type="ARBA" id="ARBA00022517"/>
    </source>
</evidence>
<dbReference type="PROSITE" id="PS50137">
    <property type="entry name" value="DS_RBD"/>
    <property type="match status" value="2"/>
</dbReference>
<evidence type="ECO:0000313" key="14">
    <source>
        <dbReference type="EMBL" id="KAH8507446.1"/>
    </source>
</evidence>
<organism evidence="14 15">
    <name type="scientific">Populus deltoides</name>
    <name type="common">Eastern poplar</name>
    <name type="synonym">Eastern cottonwood</name>
    <dbReference type="NCBI Taxonomy" id="3696"/>
    <lineage>
        <taxon>Eukaryota</taxon>
        <taxon>Viridiplantae</taxon>
        <taxon>Streptophyta</taxon>
        <taxon>Embryophyta</taxon>
        <taxon>Tracheophyta</taxon>
        <taxon>Spermatophyta</taxon>
        <taxon>Magnoliopsida</taxon>
        <taxon>eudicotyledons</taxon>
        <taxon>Gunneridae</taxon>
        <taxon>Pentapetalae</taxon>
        <taxon>rosids</taxon>
        <taxon>fabids</taxon>
        <taxon>Malpighiales</taxon>
        <taxon>Salicaceae</taxon>
        <taxon>Saliceae</taxon>
        <taxon>Populus</taxon>
    </lineage>
</organism>
<dbReference type="Gene3D" id="1.10.287.4070">
    <property type="match status" value="1"/>
</dbReference>
<feature type="compositionally biased region" description="Basic and acidic residues" evidence="11">
    <location>
        <begin position="1012"/>
        <end position="1032"/>
    </location>
</feature>
<reference evidence="14" key="1">
    <citation type="journal article" date="2021" name="J. Hered.">
        <title>Genome Assembly of Salicaceae Populus deltoides (Eastern Cottonwood) I-69 Based on Nanopore Sequencing and Hi-C Technologies.</title>
        <authorList>
            <person name="Bai S."/>
            <person name="Wu H."/>
            <person name="Zhang J."/>
            <person name="Pan Z."/>
            <person name="Zhao W."/>
            <person name="Li Z."/>
            <person name="Tong C."/>
        </authorList>
    </citation>
    <scope>NUCLEOTIDE SEQUENCE</scope>
    <source>
        <tissue evidence="14">Leaf</tissue>
    </source>
</reference>
<evidence type="ECO:0000256" key="7">
    <source>
        <dbReference type="ARBA" id="ARBA00023242"/>
    </source>
</evidence>
<comment type="function">
    <text evidence="9">Required for pre-18S rRNA processing. May bind microtubules.</text>
</comment>
<dbReference type="InterPro" id="IPR012974">
    <property type="entry name" value="NOP58/56_N"/>
</dbReference>
<dbReference type="GO" id="GO:0031428">
    <property type="term" value="C:box C/D methylation guide snoRNP complex"/>
    <property type="evidence" value="ECO:0007669"/>
    <property type="project" value="InterPro"/>
</dbReference>
<dbReference type="GO" id="GO:0032040">
    <property type="term" value="C:small-subunit processome"/>
    <property type="evidence" value="ECO:0007669"/>
    <property type="project" value="InterPro"/>
</dbReference>
<accession>A0A8T2YR88</accession>
<gene>
    <name evidence="14" type="ORF">H0E87_009835</name>
</gene>
<dbReference type="Gene3D" id="1.10.246.90">
    <property type="entry name" value="Nop domain"/>
    <property type="match status" value="1"/>
</dbReference>
<dbReference type="InterPro" id="IPR045056">
    <property type="entry name" value="Nop56/Nop58"/>
</dbReference>
<name>A0A8T2YR88_POPDE</name>
<evidence type="ECO:0000256" key="11">
    <source>
        <dbReference type="SAM" id="MobiDB-lite"/>
    </source>
</evidence>
<dbReference type="PANTHER" id="PTHR10894">
    <property type="entry name" value="NUCLEOLAR PROTEIN 5 NUCLEOLAR PROTEIN NOP5 NOP58"/>
    <property type="match status" value="1"/>
</dbReference>
<feature type="region of interest" description="Disordered" evidence="11">
    <location>
        <begin position="338"/>
        <end position="374"/>
    </location>
</feature>